<dbReference type="Pfam" id="PF13538">
    <property type="entry name" value="UvrD_C_2"/>
    <property type="match status" value="1"/>
</dbReference>
<dbReference type="SUPFAM" id="SSF141571">
    <property type="entry name" value="Pentapeptide repeat-like"/>
    <property type="match status" value="1"/>
</dbReference>
<dbReference type="Pfam" id="PF00805">
    <property type="entry name" value="Pentapeptide"/>
    <property type="match status" value="2"/>
</dbReference>
<dbReference type="EMBL" id="JBHFNT010000141">
    <property type="protein sequence ID" value="MFB2836186.1"/>
    <property type="molecule type" value="Genomic_DNA"/>
</dbReference>
<dbReference type="InterPro" id="IPR001646">
    <property type="entry name" value="5peptide_repeat"/>
</dbReference>
<evidence type="ECO:0000259" key="1">
    <source>
        <dbReference type="Pfam" id="PF13538"/>
    </source>
</evidence>
<dbReference type="InterPro" id="IPR027417">
    <property type="entry name" value="P-loop_NTPase"/>
</dbReference>
<organism evidence="2 3">
    <name type="scientific">Floridaenema evergladense BLCC-F167</name>
    <dbReference type="NCBI Taxonomy" id="3153639"/>
    <lineage>
        <taxon>Bacteria</taxon>
        <taxon>Bacillati</taxon>
        <taxon>Cyanobacteriota</taxon>
        <taxon>Cyanophyceae</taxon>
        <taxon>Oscillatoriophycideae</taxon>
        <taxon>Aerosakkonematales</taxon>
        <taxon>Aerosakkonemataceae</taxon>
        <taxon>Floridanema</taxon>
        <taxon>Floridanema evergladense</taxon>
    </lineage>
</organism>
<evidence type="ECO:0000313" key="3">
    <source>
        <dbReference type="Proteomes" id="UP001576780"/>
    </source>
</evidence>
<evidence type="ECO:0000313" key="2">
    <source>
        <dbReference type="EMBL" id="MFB2836186.1"/>
    </source>
</evidence>
<accession>A0ABV4WMM6</accession>
<dbReference type="PANTHER" id="PTHR14136">
    <property type="entry name" value="BTB_POZ DOMAIN-CONTAINING PROTEIN KCTD9"/>
    <property type="match status" value="1"/>
</dbReference>
<keyword evidence="3" id="KW-1185">Reference proteome</keyword>
<dbReference type="RefSeq" id="WP_413278576.1">
    <property type="nucleotide sequence ID" value="NZ_JBHFNT010000141.1"/>
</dbReference>
<feature type="domain" description="UvrD-like helicase C-terminal" evidence="1">
    <location>
        <begin position="677"/>
        <end position="726"/>
    </location>
</feature>
<dbReference type="InterPro" id="IPR027785">
    <property type="entry name" value="UvrD-like_helicase_C"/>
</dbReference>
<name>A0ABV4WMM6_9CYAN</name>
<proteinExistence type="predicted"/>
<dbReference type="PANTHER" id="PTHR14136:SF17">
    <property type="entry name" value="BTB_POZ DOMAIN-CONTAINING PROTEIN KCTD9"/>
    <property type="match status" value="1"/>
</dbReference>
<dbReference type="Proteomes" id="UP001576780">
    <property type="component" value="Unassembled WGS sequence"/>
</dbReference>
<dbReference type="SUPFAM" id="SSF52540">
    <property type="entry name" value="P-loop containing nucleoside triphosphate hydrolases"/>
    <property type="match status" value="1"/>
</dbReference>
<dbReference type="Gene3D" id="2.160.20.80">
    <property type="entry name" value="E3 ubiquitin-protein ligase SopA"/>
    <property type="match status" value="1"/>
</dbReference>
<dbReference type="InterPro" id="IPR051082">
    <property type="entry name" value="Pentapeptide-BTB/POZ_domain"/>
</dbReference>
<reference evidence="2 3" key="1">
    <citation type="submission" date="2024-09" db="EMBL/GenBank/DDBJ databases">
        <title>Floridaenema gen nov. (Aerosakkonemataceae, Aerosakkonematales ord. nov., Cyanobacteria) from benthic tropical and subtropical fresh waters, with the description of four new species.</title>
        <authorList>
            <person name="Moretto J.A."/>
            <person name="Berthold D.E."/>
            <person name="Lefler F.W."/>
            <person name="Huang I.-S."/>
            <person name="Laughinghouse H. IV."/>
        </authorList>
    </citation>
    <scope>NUCLEOTIDE SEQUENCE [LARGE SCALE GENOMIC DNA]</scope>
    <source>
        <strain evidence="2 3">BLCC-F167</strain>
    </source>
</reference>
<comment type="caution">
    <text evidence="2">The sequence shown here is derived from an EMBL/GenBank/DDBJ whole genome shotgun (WGS) entry which is preliminary data.</text>
</comment>
<dbReference type="Gene3D" id="3.40.50.300">
    <property type="entry name" value="P-loop containing nucleotide triphosphate hydrolases"/>
    <property type="match status" value="2"/>
</dbReference>
<gene>
    <name evidence="2" type="ORF">ACE1CA_16760</name>
</gene>
<sequence>MGGKLLNNNHKFIATEPLGKSGQKGERKVWEAVKSVFFERECIAYWRYPIFCEVRKVRKEPDILIADLELGLIVIEVKSITIDQIVAINGHRWELRNFYTSSSNPYEQAENQLFGLLGYCDREPNLRSQVSGRVIVALPFISQQQWQNKGFAKLPSSPPILFQENLFLETENPTFLDKIRQTSPIIKGRKLNHEQWKLLLSVLGGNPVFRRNNLTPSVPLSVHGEGEDRGVFPRLSLNKRREVMDVFPPLSVDGEGEGGRGFRASILEQVRQNLSEFDLQQENIGKQIPPGMQRIRGIAGSGKTVLLCQKAANMHLKYPEWDIALVFFTRSLYEQIITQIDKWIRRFSHNEVQYNPNNEKLRVLHAWGAKNQPGLYSIICEAANAPKLSVFDTENKQPNESLAEVCRFLLEKSQIPQIFDAILIDEGQDLMVDDEFKFQDKQPFYWMAYQALRPFDEHHSEQRRLIWAYDEAQSLDCLNIPTAGELFGDELAHLVTGQYADGIKKTEIIHRCYRTPDPIVTAAHAMSMGLLRPGGMVSGITRTEDWQALGYEVQGRFTRGQQVTLKRLSEDSPNIITKVWEKPVLKFETYNSRQAELRALADSIIEVVLGDRLQPSKEILVIVLGSFFEAMRLENHVAEFLMSEGIDIFIPGTTDCNILKGEVENCDRNKFWCEGGVTVSRIHRAKGNEADMVYVVGLDNIAKDESNIRLRNQLFIALTRTRAWVKLSGVGNYQMYEEMRRVIASGDTFTFTFNHRPKREISVTDAGELLKRYAAGGRNFQNADLRGIQLAGANLRGANLISAKLNNANLSNAKLDSAKLVIADLSNADLSNASLRKAKLMGAILRDANLSGADLSRSDLSDADLRNAKLVGANLLGANLNAADLTNADLTGANIAGIDLGDSKVYL</sequence>
<protein>
    <submittedName>
        <fullName evidence="2">Pentapeptide repeat-containing protein</fullName>
    </submittedName>
</protein>